<dbReference type="EMBL" id="QOIM01000037">
    <property type="protein sequence ID" value="RCG17065.1"/>
    <property type="molecule type" value="Genomic_DNA"/>
</dbReference>
<accession>A0A367EHD9</accession>
<evidence type="ECO:0000313" key="2">
    <source>
        <dbReference type="Proteomes" id="UP000253507"/>
    </source>
</evidence>
<comment type="caution">
    <text evidence="1">The sequence shown here is derived from an EMBL/GenBank/DDBJ whole genome shotgun (WGS) entry which is preliminary data.</text>
</comment>
<dbReference type="AlphaFoldDB" id="A0A367EHD9"/>
<dbReference type="Proteomes" id="UP000253507">
    <property type="component" value="Unassembled WGS sequence"/>
</dbReference>
<name>A0A367EHD9_9ACTN</name>
<reference evidence="1 2" key="1">
    <citation type="submission" date="2018-06" db="EMBL/GenBank/DDBJ databases">
        <title>Streptomyces reniochalinae sp. nov. and Streptomyces diacarnus sp. nov. from marine sponges.</title>
        <authorList>
            <person name="Li L."/>
        </authorList>
    </citation>
    <scope>NUCLEOTIDE SEQUENCE [LARGE SCALE GENOMIC DNA]</scope>
    <source>
        <strain evidence="1 2">LHW50302</strain>
    </source>
</reference>
<gene>
    <name evidence="1" type="ORF">DQ392_18600</name>
</gene>
<evidence type="ECO:0000313" key="1">
    <source>
        <dbReference type="EMBL" id="RCG17065.1"/>
    </source>
</evidence>
<protein>
    <submittedName>
        <fullName evidence="1">Uncharacterized protein</fullName>
    </submittedName>
</protein>
<keyword evidence="2" id="KW-1185">Reference proteome</keyword>
<organism evidence="1 2">
    <name type="scientific">Streptomyces reniochalinae</name>
    <dbReference type="NCBI Taxonomy" id="2250578"/>
    <lineage>
        <taxon>Bacteria</taxon>
        <taxon>Bacillati</taxon>
        <taxon>Actinomycetota</taxon>
        <taxon>Actinomycetes</taxon>
        <taxon>Kitasatosporales</taxon>
        <taxon>Streptomycetaceae</taxon>
        <taxon>Streptomyces</taxon>
    </lineage>
</organism>
<proteinExistence type="predicted"/>
<sequence>MAALMAGMLTAQGEARVRMEEVVGRTGLPQEKVLAALRLLLRHNCVRQRGVDAEGAQVYVLPGA</sequence>